<protein>
    <submittedName>
        <fullName evidence="5">BQ2448_4101 protein</fullName>
    </submittedName>
</protein>
<dbReference type="Pfam" id="PF01205">
    <property type="entry name" value="Impact_N"/>
    <property type="match status" value="1"/>
</dbReference>
<dbReference type="InterPro" id="IPR001498">
    <property type="entry name" value="Impact_N"/>
</dbReference>
<dbReference type="GO" id="GO:0140469">
    <property type="term" value="P:GCN2-mediated signaling"/>
    <property type="evidence" value="ECO:0007669"/>
    <property type="project" value="TreeGrafter"/>
</dbReference>
<sequence>MTHPSAPSLDLTEVLSSALLVPHSEISDELLCLAAIYPTLSIKRFQDDLIELELPTCLNHDDSDDDISPQDVAEGTASSSSSIPFELVLSIPLQSYPEIEPPRIQLSSIYLGPFLIPSELHRQILQCFKQPDQSPLPGKANPASANSSSISRTRDHHDDKQNIIQVDWTPGEVVLFDAVQIITDACSAWYRERSKKANQDSVNSALEIGAQHENESSLEDGISDAVKNLVLGDEHVYCDPSYKKKDRNASASQGIKIWSSDPLVDRKSVFVGHTATVHSQAEVDQVMSELLSDKKIAKATHNISAFRYHDAQTHALYHDVDDDGETAAGGRLGHLLNLLAARDALQVGGFLGDEGSGNKKKSGKK</sequence>
<dbReference type="PANTHER" id="PTHR16301:SF24">
    <property type="entry name" value="RWD DOMAIN-CONTAINING PROTEIN"/>
    <property type="match status" value="1"/>
</dbReference>
<feature type="compositionally biased region" description="Low complexity" evidence="2">
    <location>
        <begin position="140"/>
        <end position="151"/>
    </location>
</feature>
<organism evidence="5 6">
    <name type="scientific">Microbotryum intermedium</name>
    <dbReference type="NCBI Taxonomy" id="269621"/>
    <lineage>
        <taxon>Eukaryota</taxon>
        <taxon>Fungi</taxon>
        <taxon>Dikarya</taxon>
        <taxon>Basidiomycota</taxon>
        <taxon>Pucciniomycotina</taxon>
        <taxon>Microbotryomycetes</taxon>
        <taxon>Microbotryales</taxon>
        <taxon>Microbotryaceae</taxon>
        <taxon>Microbotryum</taxon>
    </lineage>
</organism>
<dbReference type="GO" id="GO:0005737">
    <property type="term" value="C:cytoplasm"/>
    <property type="evidence" value="ECO:0007669"/>
    <property type="project" value="TreeGrafter"/>
</dbReference>
<dbReference type="PANTHER" id="PTHR16301">
    <property type="entry name" value="IMPACT-RELATED"/>
    <property type="match status" value="1"/>
</dbReference>
<evidence type="ECO:0000256" key="2">
    <source>
        <dbReference type="SAM" id="MobiDB-lite"/>
    </source>
</evidence>
<comment type="similarity">
    <text evidence="1">Belongs to the IMPACT family.</text>
</comment>
<dbReference type="OrthoDB" id="69641at2759"/>
<dbReference type="AlphaFoldDB" id="A0A238FL10"/>
<dbReference type="Gene3D" id="3.30.230.30">
    <property type="entry name" value="Impact, N-terminal domain"/>
    <property type="match status" value="1"/>
</dbReference>
<dbReference type="InterPro" id="IPR006575">
    <property type="entry name" value="RWD_dom"/>
</dbReference>
<gene>
    <name evidence="5" type="ORF">BQ2448_4101</name>
</gene>
<dbReference type="InterPro" id="IPR023582">
    <property type="entry name" value="Impact"/>
</dbReference>
<dbReference type="InterPro" id="IPR020568">
    <property type="entry name" value="Ribosomal_Su5_D2-typ_SF"/>
</dbReference>
<accession>A0A238FL10</accession>
<name>A0A238FL10_9BASI</name>
<dbReference type="EMBL" id="FMSP01000009">
    <property type="protein sequence ID" value="SCV72564.1"/>
    <property type="molecule type" value="Genomic_DNA"/>
</dbReference>
<dbReference type="STRING" id="269621.A0A238FL10"/>
<dbReference type="GO" id="GO:0006446">
    <property type="term" value="P:regulation of translational initiation"/>
    <property type="evidence" value="ECO:0007669"/>
    <property type="project" value="TreeGrafter"/>
</dbReference>
<evidence type="ECO:0000256" key="1">
    <source>
        <dbReference type="ARBA" id="ARBA00007665"/>
    </source>
</evidence>
<dbReference type="Pfam" id="PF05773">
    <property type="entry name" value="RWD"/>
    <property type="match status" value="1"/>
</dbReference>
<evidence type="ECO:0000259" key="3">
    <source>
        <dbReference type="Pfam" id="PF01205"/>
    </source>
</evidence>
<keyword evidence="6" id="KW-1185">Reference proteome</keyword>
<evidence type="ECO:0000259" key="4">
    <source>
        <dbReference type="Pfam" id="PF05773"/>
    </source>
</evidence>
<feature type="domain" description="RWD" evidence="4">
    <location>
        <begin position="25"/>
        <end position="129"/>
    </location>
</feature>
<evidence type="ECO:0000313" key="5">
    <source>
        <dbReference type="EMBL" id="SCV72564.1"/>
    </source>
</evidence>
<feature type="domain" description="Impact N-terminal" evidence="3">
    <location>
        <begin position="266"/>
        <end position="344"/>
    </location>
</feature>
<dbReference type="InterPro" id="IPR036956">
    <property type="entry name" value="Impact_N_sf"/>
</dbReference>
<dbReference type="Proteomes" id="UP000198372">
    <property type="component" value="Unassembled WGS sequence"/>
</dbReference>
<dbReference type="SUPFAM" id="SSF54211">
    <property type="entry name" value="Ribosomal protein S5 domain 2-like"/>
    <property type="match status" value="1"/>
</dbReference>
<feature type="region of interest" description="Disordered" evidence="2">
    <location>
        <begin position="131"/>
        <end position="158"/>
    </location>
</feature>
<evidence type="ECO:0000313" key="6">
    <source>
        <dbReference type="Proteomes" id="UP000198372"/>
    </source>
</evidence>
<proteinExistence type="inferred from homology"/>
<reference evidence="6" key="1">
    <citation type="submission" date="2016-09" db="EMBL/GenBank/DDBJ databases">
        <authorList>
            <person name="Jeantristanb JTB J.-T."/>
            <person name="Ricardo R."/>
        </authorList>
    </citation>
    <scope>NUCLEOTIDE SEQUENCE [LARGE SCALE GENOMIC DNA]</scope>
</reference>